<evidence type="ECO:0000256" key="4">
    <source>
        <dbReference type="ARBA" id="ARBA00022968"/>
    </source>
</evidence>
<keyword evidence="5 10" id="KW-1133">Transmembrane helix</keyword>
<dbReference type="EMBL" id="KE651166">
    <property type="protein sequence ID" value="EEB07503.1"/>
    <property type="molecule type" value="Genomic_DNA"/>
</dbReference>
<organism evidence="12 14">
    <name type="scientific">Schizosaccharomyces japonicus (strain yFS275 / FY16936)</name>
    <name type="common">Fission yeast</name>
    <dbReference type="NCBI Taxonomy" id="402676"/>
    <lineage>
        <taxon>Eukaryota</taxon>
        <taxon>Fungi</taxon>
        <taxon>Dikarya</taxon>
        <taxon>Ascomycota</taxon>
        <taxon>Taphrinomycotina</taxon>
        <taxon>Schizosaccharomycetes</taxon>
        <taxon>Schizosaccharomycetales</taxon>
        <taxon>Schizosaccharomycetaceae</taxon>
        <taxon>Schizosaccharomyces</taxon>
    </lineage>
</organism>
<dbReference type="GO" id="GO:0005789">
    <property type="term" value="C:endoplasmic reticulum membrane"/>
    <property type="evidence" value="ECO:0000318"/>
    <property type="project" value="GO_Central"/>
</dbReference>
<dbReference type="PROSITE" id="PS51762">
    <property type="entry name" value="GH16_2"/>
    <property type="match status" value="1"/>
</dbReference>
<evidence type="ECO:0000256" key="1">
    <source>
        <dbReference type="ARBA" id="ARBA00004606"/>
    </source>
</evidence>
<dbReference type="CDD" id="cd02180">
    <property type="entry name" value="GH16_fungal_KRE6_glucanase"/>
    <property type="match status" value="1"/>
</dbReference>
<evidence type="ECO:0000256" key="5">
    <source>
        <dbReference type="ARBA" id="ARBA00022989"/>
    </source>
</evidence>
<feature type="domain" description="GH16" evidence="11">
    <location>
        <begin position="231"/>
        <end position="579"/>
    </location>
</feature>
<protein>
    <submittedName>
        <fullName evidence="12">Glucosidase</fullName>
    </submittedName>
</protein>
<dbReference type="GO" id="GO:0031505">
    <property type="term" value="P:fungal-type cell wall organization"/>
    <property type="evidence" value="ECO:0000318"/>
    <property type="project" value="GO_Central"/>
</dbReference>
<comment type="similarity">
    <text evidence="2">Belongs to the SKN1/KRE6 family.</text>
</comment>
<evidence type="ECO:0000313" key="12">
    <source>
        <dbReference type="EMBL" id="EEB07503.1"/>
    </source>
</evidence>
<dbReference type="OrthoDB" id="412647at2759"/>
<keyword evidence="8" id="KW-0961">Cell wall biogenesis/degradation</keyword>
<dbReference type="STRING" id="402676.B6K0N2"/>
<dbReference type="PANTHER" id="PTHR31361:SF17">
    <property type="entry name" value="GLUCOSIDASE"/>
    <property type="match status" value="1"/>
</dbReference>
<dbReference type="InterPro" id="IPR013320">
    <property type="entry name" value="ConA-like_dom_sf"/>
</dbReference>
<gene>
    <name evidence="13" type="primary">ghs2</name>
    <name evidence="12" type="ORF">SJAG_02590</name>
</gene>
<keyword evidence="7" id="KW-0325">Glycoprotein</keyword>
<dbReference type="OMA" id="SINMESM"/>
<dbReference type="eggNOG" id="ENOG502QR13">
    <property type="taxonomic scope" value="Eukaryota"/>
</dbReference>
<comment type="subcellular location">
    <subcellularLocation>
        <location evidence="1">Membrane</location>
        <topology evidence="1">Single-pass type II membrane protein</topology>
    </subcellularLocation>
</comment>
<dbReference type="RefSeq" id="XP_002173796.1">
    <property type="nucleotide sequence ID" value="XM_002173760.2"/>
</dbReference>
<dbReference type="PANTHER" id="PTHR31361">
    <property type="entry name" value="BETA-GLUCAN SYNTHESIS-ASSOCIATED PROTEIN KRE6-RELATED"/>
    <property type="match status" value="1"/>
</dbReference>
<evidence type="ECO:0000256" key="2">
    <source>
        <dbReference type="ARBA" id="ARBA00010962"/>
    </source>
</evidence>
<reference evidence="12 14" key="1">
    <citation type="journal article" date="2011" name="Science">
        <title>Comparative functional genomics of the fission yeasts.</title>
        <authorList>
            <person name="Rhind N."/>
            <person name="Chen Z."/>
            <person name="Yassour M."/>
            <person name="Thompson D.A."/>
            <person name="Haas B.J."/>
            <person name="Habib N."/>
            <person name="Wapinski I."/>
            <person name="Roy S."/>
            <person name="Lin M.F."/>
            <person name="Heiman D.I."/>
            <person name="Young S.K."/>
            <person name="Furuya K."/>
            <person name="Guo Y."/>
            <person name="Pidoux A."/>
            <person name="Chen H.M."/>
            <person name="Robbertse B."/>
            <person name="Goldberg J.M."/>
            <person name="Aoki K."/>
            <person name="Bayne E.H."/>
            <person name="Berlin A.M."/>
            <person name="Desjardins C.A."/>
            <person name="Dobbs E."/>
            <person name="Dukaj L."/>
            <person name="Fan L."/>
            <person name="FitzGerald M.G."/>
            <person name="French C."/>
            <person name="Gujja S."/>
            <person name="Hansen K."/>
            <person name="Keifenheim D."/>
            <person name="Levin J.Z."/>
            <person name="Mosher R.A."/>
            <person name="Mueller C.A."/>
            <person name="Pfiffner J."/>
            <person name="Priest M."/>
            <person name="Russ C."/>
            <person name="Smialowska A."/>
            <person name="Swoboda P."/>
            <person name="Sykes S.M."/>
            <person name="Vaughn M."/>
            <person name="Vengrova S."/>
            <person name="Yoder R."/>
            <person name="Zeng Q."/>
            <person name="Allshire R."/>
            <person name="Baulcombe D."/>
            <person name="Birren B.W."/>
            <person name="Brown W."/>
            <person name="Ekwall K."/>
            <person name="Kellis M."/>
            <person name="Leatherwood J."/>
            <person name="Levin H."/>
            <person name="Margalit H."/>
            <person name="Martienssen R."/>
            <person name="Nieduszynski C.A."/>
            <person name="Spatafora J.W."/>
            <person name="Friedman N."/>
            <person name="Dalgaard J.Z."/>
            <person name="Baumann P."/>
            <person name="Niki H."/>
            <person name="Regev A."/>
            <person name="Nusbaum C."/>
        </authorList>
    </citation>
    <scope>NUCLEOTIDE SEQUENCE [LARGE SCALE GENOMIC DNA]</scope>
    <source>
        <strain evidence="14">yFS275 / FY16936</strain>
    </source>
</reference>
<dbReference type="SUPFAM" id="SSF49899">
    <property type="entry name" value="Concanavalin A-like lectins/glucanases"/>
    <property type="match status" value="1"/>
</dbReference>
<evidence type="ECO:0000313" key="14">
    <source>
        <dbReference type="Proteomes" id="UP000001744"/>
    </source>
</evidence>
<dbReference type="GO" id="GO:0005886">
    <property type="term" value="C:plasma membrane"/>
    <property type="evidence" value="ECO:0000318"/>
    <property type="project" value="GO_Central"/>
</dbReference>
<evidence type="ECO:0000256" key="7">
    <source>
        <dbReference type="ARBA" id="ARBA00023180"/>
    </source>
</evidence>
<evidence type="ECO:0000256" key="3">
    <source>
        <dbReference type="ARBA" id="ARBA00022692"/>
    </source>
</evidence>
<dbReference type="Gene3D" id="2.60.120.200">
    <property type="match status" value="1"/>
</dbReference>
<keyword evidence="3 10" id="KW-0812">Transmembrane</keyword>
<proteinExistence type="inferred from homology"/>
<sequence length="628" mass="69331">MYNSNHGNYSDPTIPSSSQTNPIGSLYNTHEASMSSLNNANASSTRLLRGATSSTNLPAAVHPFGGRRASGYSSPTSIAPEGGNLSRYPNYIPGTNGTDSLSNGQASMDDLENINRLEDSAFSGPFYRENDFAMSQDNQEEDDFLYYPVASKALRKPLFAGSEGVMQMFFLAFLAFGTGMLFIGLPILTYTGHSLLSSTSDSLTSNKFRLLSGIRTSLIDPTTPLDAYTRTSFTGETLQLVFSDEFNDDGRSFYDGDDQFWEAVDIHYAATNDYEWYDPDAVTTANGSLRLRMDMFAEHDLNLRSGMLQSWNKLCFKGGVFEVSASLGGKPEMVGFWPGIWAIGNLARPGYLATSEGVWPYSYNECDAGITPNQSDPNGISYLPGMRLPSCTCSGEDHPNVGVGRGAPEIDALEGSMGDIYINGEKHSIPVASQSGQFAPFDLYYYPDYDYITVYNESITQPNSYTGGPFQQAVSVVTQLNNNWTDGTIYQTYGFDYEPGSGVDAYISFFVGKRFTWTLRQPGVRANGNIGNRLISEEPMSIVLNFGISSSWLYLYWHDLTFPETMYIDYVRIYQNPNNANHQITCDPDGYPTTEYISNHPKAYKNPNATSWSMAGYTRPKNSLLDGC</sequence>
<dbReference type="Pfam" id="PF03935">
    <property type="entry name" value="SKN1_KRE6_Sbg1"/>
    <property type="match status" value="1"/>
</dbReference>
<feature type="region of interest" description="Disordered" evidence="9">
    <location>
        <begin position="1"/>
        <end position="27"/>
    </location>
</feature>
<keyword evidence="6 10" id="KW-0472">Membrane</keyword>
<dbReference type="Proteomes" id="UP000001744">
    <property type="component" value="Unassembled WGS sequence"/>
</dbReference>
<evidence type="ECO:0000313" key="13">
    <source>
        <dbReference type="JaponicusDB" id="SJAG_02590"/>
    </source>
</evidence>
<dbReference type="AlphaFoldDB" id="B6K0N2"/>
<evidence type="ECO:0000256" key="10">
    <source>
        <dbReference type="SAM" id="Phobius"/>
    </source>
</evidence>
<dbReference type="HOGENOM" id="CLU_010811_4_3_1"/>
<dbReference type="GO" id="GO:0006078">
    <property type="term" value="P:(1-&gt;6)-beta-D-glucan biosynthetic process"/>
    <property type="evidence" value="ECO:0000318"/>
    <property type="project" value="GO_Central"/>
</dbReference>
<feature type="transmembrane region" description="Helical" evidence="10">
    <location>
        <begin position="165"/>
        <end position="188"/>
    </location>
</feature>
<evidence type="ECO:0000256" key="6">
    <source>
        <dbReference type="ARBA" id="ARBA00023136"/>
    </source>
</evidence>
<dbReference type="JaponicusDB" id="SJAG_02590">
    <property type="gene designation" value="ghs2"/>
</dbReference>
<evidence type="ECO:0000259" key="11">
    <source>
        <dbReference type="PROSITE" id="PS51762"/>
    </source>
</evidence>
<keyword evidence="4" id="KW-0735">Signal-anchor</keyword>
<evidence type="ECO:0000256" key="8">
    <source>
        <dbReference type="ARBA" id="ARBA00023316"/>
    </source>
</evidence>
<name>B6K0N2_SCHJY</name>
<dbReference type="InterPro" id="IPR005629">
    <property type="entry name" value="Skn1/Kre6/Sbg1"/>
</dbReference>
<dbReference type="InterPro" id="IPR000757">
    <property type="entry name" value="Beta-glucanase-like"/>
</dbReference>
<accession>B6K0N2</accession>
<dbReference type="GO" id="GO:0015926">
    <property type="term" value="F:glucosidase activity"/>
    <property type="evidence" value="ECO:0000318"/>
    <property type="project" value="GO_Central"/>
</dbReference>
<dbReference type="GeneID" id="7047696"/>
<keyword evidence="14" id="KW-1185">Reference proteome</keyword>
<dbReference type="VEuPathDB" id="FungiDB:SJAG_02590"/>
<evidence type="ECO:0000256" key="9">
    <source>
        <dbReference type="SAM" id="MobiDB-lite"/>
    </source>
</evidence>